<dbReference type="Pfam" id="PF13356">
    <property type="entry name" value="Arm-DNA-bind_3"/>
    <property type="match status" value="1"/>
</dbReference>
<dbReference type="Gene3D" id="1.10.443.10">
    <property type="entry name" value="Intergrase catalytic core"/>
    <property type="match status" value="1"/>
</dbReference>
<evidence type="ECO:0000313" key="8">
    <source>
        <dbReference type="EMBL" id="GJD51769.1"/>
    </source>
</evidence>
<keyword evidence="4" id="KW-0233">DNA recombination</keyword>
<evidence type="ECO:0000259" key="7">
    <source>
        <dbReference type="PROSITE" id="PS51900"/>
    </source>
</evidence>
<reference evidence="8" key="2">
    <citation type="submission" date="2021-08" db="EMBL/GenBank/DDBJ databases">
        <authorList>
            <person name="Tani A."/>
            <person name="Ola A."/>
            <person name="Ogura Y."/>
            <person name="Katsura K."/>
            <person name="Hayashi T."/>
        </authorList>
    </citation>
    <scope>NUCLEOTIDE SEQUENCE</scope>
    <source>
        <strain evidence="8">KCTC 52305</strain>
    </source>
</reference>
<dbReference type="PANTHER" id="PTHR30629:SF2">
    <property type="entry name" value="PROPHAGE INTEGRASE INTS-RELATED"/>
    <property type="match status" value="1"/>
</dbReference>
<sequence>MIAKVLTVPSVERLKPDPARRLEIPDAGMPSLYLIIHPSGRKGWCIRYRFAGRTRKMVLGPYPALDLATARSRARDAIQVLALGRDPGAEKIATIKAARVQNPDRELIYAVAEDFLDRHARTKNKASTAEQAARILRKEVVPVWGRRTVESITRRDVLDLLDGIMDRGTPSAANRTLATIRKFFNWCIERSIIATSPCTHVKTPGQETARDRVLTDEELRLVWLAAEKIGWPFGPLVKLLILTAQRRDEVAGIIRTEIRESGTLWHLPATRAKNRTASVIPLSEPAQAILRELPRIKGDYVLTTTGDKPVSGYSRAKRQIDAQIKLLNGADISHWTFHDLRRTAASGMARLGTDPHVVEAVLNHKSGTISGVAAVYNRYAYLDEKRASLEAWASHITKIIRVNAVNHEEYDHHGQ</sequence>
<feature type="domain" description="Core-binding (CB)" evidence="7">
    <location>
        <begin position="106"/>
        <end position="188"/>
    </location>
</feature>
<evidence type="ECO:0000256" key="4">
    <source>
        <dbReference type="ARBA" id="ARBA00023172"/>
    </source>
</evidence>
<dbReference type="Pfam" id="PF22022">
    <property type="entry name" value="Phage_int_M"/>
    <property type="match status" value="1"/>
</dbReference>
<evidence type="ECO:0000259" key="6">
    <source>
        <dbReference type="PROSITE" id="PS51898"/>
    </source>
</evidence>
<gene>
    <name evidence="8" type="primary">intS</name>
    <name evidence="8" type="ORF">OPKNFCMD_4527</name>
</gene>
<dbReference type="InterPro" id="IPR013762">
    <property type="entry name" value="Integrase-like_cat_sf"/>
</dbReference>
<accession>A0ABQ4R4Q6</accession>
<dbReference type="InterPro" id="IPR011010">
    <property type="entry name" value="DNA_brk_join_enz"/>
</dbReference>
<dbReference type="CDD" id="cd00801">
    <property type="entry name" value="INT_P4_C"/>
    <property type="match status" value="1"/>
</dbReference>
<dbReference type="Proteomes" id="UP001055167">
    <property type="component" value="Unassembled WGS sequence"/>
</dbReference>
<dbReference type="InterPro" id="IPR002104">
    <property type="entry name" value="Integrase_catalytic"/>
</dbReference>
<dbReference type="InterPro" id="IPR025166">
    <property type="entry name" value="Integrase_DNA_bind_dom"/>
</dbReference>
<dbReference type="RefSeq" id="WP_128565563.1">
    <property type="nucleotide sequence ID" value="NZ_BPQH01000015.1"/>
</dbReference>
<dbReference type="InterPro" id="IPR010998">
    <property type="entry name" value="Integrase_recombinase_N"/>
</dbReference>
<dbReference type="PROSITE" id="PS51900">
    <property type="entry name" value="CB"/>
    <property type="match status" value="1"/>
</dbReference>
<keyword evidence="2" id="KW-0229">DNA integration</keyword>
<dbReference type="InterPro" id="IPR044068">
    <property type="entry name" value="CB"/>
</dbReference>
<evidence type="ECO:0000256" key="3">
    <source>
        <dbReference type="ARBA" id="ARBA00023125"/>
    </source>
</evidence>
<keyword evidence="9" id="KW-1185">Reference proteome</keyword>
<evidence type="ECO:0000313" key="9">
    <source>
        <dbReference type="Proteomes" id="UP001055167"/>
    </source>
</evidence>
<feature type="domain" description="Tyr recombinase" evidence="6">
    <location>
        <begin position="209"/>
        <end position="390"/>
    </location>
</feature>
<proteinExistence type="inferred from homology"/>
<dbReference type="InterPro" id="IPR053876">
    <property type="entry name" value="Phage_int_M"/>
</dbReference>
<organism evidence="8 9">
    <name type="scientific">Methylobacterium crusticola</name>
    <dbReference type="NCBI Taxonomy" id="1697972"/>
    <lineage>
        <taxon>Bacteria</taxon>
        <taxon>Pseudomonadati</taxon>
        <taxon>Pseudomonadota</taxon>
        <taxon>Alphaproteobacteria</taxon>
        <taxon>Hyphomicrobiales</taxon>
        <taxon>Methylobacteriaceae</taxon>
        <taxon>Methylobacterium</taxon>
    </lineage>
</organism>
<name>A0ABQ4R4Q6_9HYPH</name>
<dbReference type="Gene3D" id="1.10.150.130">
    <property type="match status" value="1"/>
</dbReference>
<dbReference type="SUPFAM" id="SSF56349">
    <property type="entry name" value="DNA breaking-rejoining enzymes"/>
    <property type="match status" value="1"/>
</dbReference>
<comment type="similarity">
    <text evidence="1">Belongs to the 'phage' integrase family.</text>
</comment>
<comment type="caution">
    <text evidence="8">The sequence shown here is derived from an EMBL/GenBank/DDBJ whole genome shotgun (WGS) entry which is preliminary data.</text>
</comment>
<protein>
    <submittedName>
        <fullName evidence="8">Prophage integrase IntS</fullName>
    </submittedName>
</protein>
<evidence type="ECO:0000256" key="5">
    <source>
        <dbReference type="PROSITE-ProRule" id="PRU01248"/>
    </source>
</evidence>
<dbReference type="PANTHER" id="PTHR30629">
    <property type="entry name" value="PROPHAGE INTEGRASE"/>
    <property type="match status" value="1"/>
</dbReference>
<evidence type="ECO:0000256" key="2">
    <source>
        <dbReference type="ARBA" id="ARBA00022908"/>
    </source>
</evidence>
<dbReference type="InterPro" id="IPR050808">
    <property type="entry name" value="Phage_Integrase"/>
</dbReference>
<dbReference type="EMBL" id="BPQH01000015">
    <property type="protein sequence ID" value="GJD51769.1"/>
    <property type="molecule type" value="Genomic_DNA"/>
</dbReference>
<evidence type="ECO:0000256" key="1">
    <source>
        <dbReference type="ARBA" id="ARBA00008857"/>
    </source>
</evidence>
<reference evidence="8" key="1">
    <citation type="journal article" date="2021" name="Front. Microbiol.">
        <title>Comprehensive Comparative Genomics and Phenotyping of Methylobacterium Species.</title>
        <authorList>
            <person name="Alessa O."/>
            <person name="Ogura Y."/>
            <person name="Fujitani Y."/>
            <person name="Takami H."/>
            <person name="Hayashi T."/>
            <person name="Sahin N."/>
            <person name="Tani A."/>
        </authorList>
    </citation>
    <scope>NUCLEOTIDE SEQUENCE</scope>
    <source>
        <strain evidence="8">KCTC 52305</strain>
    </source>
</reference>
<dbReference type="Gene3D" id="3.30.160.390">
    <property type="entry name" value="Integrase, DNA-binding domain"/>
    <property type="match status" value="1"/>
</dbReference>
<dbReference type="InterPro" id="IPR038488">
    <property type="entry name" value="Integrase_DNA-bd_sf"/>
</dbReference>
<dbReference type="PROSITE" id="PS51898">
    <property type="entry name" value="TYR_RECOMBINASE"/>
    <property type="match status" value="1"/>
</dbReference>
<keyword evidence="3 5" id="KW-0238">DNA-binding</keyword>
<dbReference type="Pfam" id="PF00589">
    <property type="entry name" value="Phage_integrase"/>
    <property type="match status" value="1"/>
</dbReference>